<dbReference type="PROSITE" id="PS51450">
    <property type="entry name" value="LRR"/>
    <property type="match status" value="1"/>
</dbReference>
<dbReference type="InterPro" id="IPR050333">
    <property type="entry name" value="SLRP"/>
</dbReference>
<dbReference type="SUPFAM" id="SSF52047">
    <property type="entry name" value="RNI-like"/>
    <property type="match status" value="1"/>
</dbReference>
<dbReference type="RefSeq" id="XP_007373998.1">
    <property type="nucleotide sequence ID" value="XM_007373936.1"/>
</dbReference>
<gene>
    <name evidence="4" type="ORF">SPAPADRAFT_59846</name>
</gene>
<dbReference type="EMBL" id="GL996500">
    <property type="protein sequence ID" value="EGW34414.1"/>
    <property type="molecule type" value="Genomic_DNA"/>
</dbReference>
<dbReference type="OrthoDB" id="27267at2759"/>
<proteinExistence type="predicted"/>
<dbReference type="GeneID" id="18873100"/>
<organism evidence="5">
    <name type="scientific">Spathaspora passalidarum (strain NRRL Y-27907 / 11-Y1)</name>
    <dbReference type="NCBI Taxonomy" id="619300"/>
    <lineage>
        <taxon>Eukaryota</taxon>
        <taxon>Fungi</taxon>
        <taxon>Dikarya</taxon>
        <taxon>Ascomycota</taxon>
        <taxon>Saccharomycotina</taxon>
        <taxon>Pichiomycetes</taxon>
        <taxon>Debaryomycetaceae</taxon>
        <taxon>Spathaspora</taxon>
    </lineage>
</organism>
<accession>G3AIE4</accession>
<evidence type="ECO:0000256" key="2">
    <source>
        <dbReference type="ARBA" id="ARBA00022737"/>
    </source>
</evidence>
<dbReference type="InterPro" id="IPR003591">
    <property type="entry name" value="Leu-rich_rpt_typical-subtyp"/>
</dbReference>
<dbReference type="InterPro" id="IPR032675">
    <property type="entry name" value="LRR_dom_sf"/>
</dbReference>
<dbReference type="InterPro" id="IPR001810">
    <property type="entry name" value="F-box_dom"/>
</dbReference>
<name>G3AIE4_SPAPN</name>
<reference evidence="4 5" key="1">
    <citation type="journal article" date="2011" name="Proc. Natl. Acad. Sci. U.S.A.">
        <title>Comparative genomics of xylose-fermenting fungi for enhanced biofuel production.</title>
        <authorList>
            <person name="Wohlbach D.J."/>
            <person name="Kuo A."/>
            <person name="Sato T.K."/>
            <person name="Potts K.M."/>
            <person name="Salamov A.A."/>
            <person name="LaButti K.M."/>
            <person name="Sun H."/>
            <person name="Clum A."/>
            <person name="Pangilinan J.L."/>
            <person name="Lindquist E.A."/>
            <person name="Lucas S."/>
            <person name="Lapidus A."/>
            <person name="Jin M."/>
            <person name="Gunawan C."/>
            <person name="Balan V."/>
            <person name="Dale B.E."/>
            <person name="Jeffries T.W."/>
            <person name="Zinkel R."/>
            <person name="Barry K.W."/>
            <person name="Grigoriev I.V."/>
            <person name="Gasch A.P."/>
        </authorList>
    </citation>
    <scope>NUCLEOTIDE SEQUENCE [LARGE SCALE GENOMIC DNA]</scope>
    <source>
        <strain evidence="5">NRRL Y-27907 / 11-Y1</strain>
    </source>
</reference>
<dbReference type="Gene3D" id="3.80.10.10">
    <property type="entry name" value="Ribonuclease Inhibitor"/>
    <property type="match status" value="1"/>
</dbReference>
<dbReference type="AlphaFoldDB" id="G3AIE4"/>
<dbReference type="PRINTS" id="PR00019">
    <property type="entry name" value="LEURICHRPT"/>
</dbReference>
<evidence type="ECO:0000313" key="4">
    <source>
        <dbReference type="EMBL" id="EGW34414.1"/>
    </source>
</evidence>
<dbReference type="PANTHER" id="PTHR45712:SF22">
    <property type="entry name" value="INSULIN-LIKE GROWTH FACTOR-BINDING PROTEIN COMPLEX ACID LABILE SUBUNIT"/>
    <property type="match status" value="1"/>
</dbReference>
<keyword evidence="1" id="KW-0433">Leucine-rich repeat</keyword>
<dbReference type="KEGG" id="spaa:SPAPADRAFT_59846"/>
<dbReference type="Proteomes" id="UP000000709">
    <property type="component" value="Unassembled WGS sequence"/>
</dbReference>
<evidence type="ECO:0000256" key="1">
    <source>
        <dbReference type="ARBA" id="ARBA00022614"/>
    </source>
</evidence>
<dbReference type="OMA" id="WELNYTK"/>
<keyword evidence="5" id="KW-1185">Reference proteome</keyword>
<dbReference type="Pfam" id="PF13855">
    <property type="entry name" value="LRR_8"/>
    <property type="match status" value="1"/>
</dbReference>
<feature type="domain" description="F-box" evidence="3">
    <location>
        <begin position="1"/>
        <end position="24"/>
    </location>
</feature>
<evidence type="ECO:0000313" key="5">
    <source>
        <dbReference type="Proteomes" id="UP000000709"/>
    </source>
</evidence>
<protein>
    <submittedName>
        <fullName evidence="4">Leucine rich repeat protein</fullName>
    </submittedName>
</protein>
<dbReference type="HOGENOM" id="CLU_794797_0_0_1"/>
<sequence length="341" mass="40061">MILLPDEIIVNIFKYLSSKETIKLIKKLEWDPRFTAIVDLLYQRLYHGRLLIINEDPKQKFESDYELTVDSFEDMFTSTTHEHSLFRTIRPNYVEFKFSRNASDYRTFINTLYKFHTLLTRGSLEVQDYFENLILQVNFYIDANLVLIENPNTLTTIIIKILLELSDNIHLVSKIKEFTIKCTDIGAFYQSKWSNYLSRFTSLEYLDLSQNLLQSSNYQEQEFDIWGKEKKFPDGLKELKLDFNMFTEITKEFITKLPNSLQSLSLNYNTIEMIEPCSIGVLLPNLKCLDLNYNNLTALEPSIFKDCARGFDLRLKASHLDDTTVDQLKILAKKNGYKVTF</sequence>
<dbReference type="eggNOG" id="ENOG502T36X">
    <property type="taxonomic scope" value="Eukaryota"/>
</dbReference>
<dbReference type="InParanoid" id="G3AIE4"/>
<dbReference type="PROSITE" id="PS50181">
    <property type="entry name" value="FBOX"/>
    <property type="match status" value="1"/>
</dbReference>
<dbReference type="PANTHER" id="PTHR45712">
    <property type="entry name" value="AGAP008170-PA"/>
    <property type="match status" value="1"/>
</dbReference>
<evidence type="ECO:0000259" key="3">
    <source>
        <dbReference type="PROSITE" id="PS50181"/>
    </source>
</evidence>
<dbReference type="SMART" id="SM00369">
    <property type="entry name" value="LRR_TYP"/>
    <property type="match status" value="3"/>
</dbReference>
<dbReference type="InterPro" id="IPR001611">
    <property type="entry name" value="Leu-rich_rpt"/>
</dbReference>
<keyword evidence="2" id="KW-0677">Repeat</keyword>